<dbReference type="EMBL" id="PDCK01000040">
    <property type="protein sequence ID" value="PRQ48784.1"/>
    <property type="molecule type" value="Genomic_DNA"/>
</dbReference>
<sequence length="86" mass="9269">MPDLSKQDCTDCLIGAYGNITTYSYGKDGARILKPSCNIRYEPASFLDRANVAPLPSSPPIYPPSPSTNSTNSECTLSIYVAFVCV</sequence>
<dbReference type="InterPro" id="IPR038408">
    <property type="entry name" value="GNK2_sf"/>
</dbReference>
<keyword evidence="2" id="KW-0677">Repeat</keyword>
<dbReference type="Gramene" id="PRQ48784">
    <property type="protein sequence ID" value="PRQ48784"/>
    <property type="gene ID" value="RchiOBHm_Chr2g0114631"/>
</dbReference>
<evidence type="ECO:0000259" key="3">
    <source>
        <dbReference type="PROSITE" id="PS51473"/>
    </source>
</evidence>
<evidence type="ECO:0000256" key="2">
    <source>
        <dbReference type="ARBA" id="ARBA00022737"/>
    </source>
</evidence>
<dbReference type="AlphaFoldDB" id="A0A2P6RQT2"/>
<organism evidence="4 5">
    <name type="scientific">Rosa chinensis</name>
    <name type="common">China rose</name>
    <dbReference type="NCBI Taxonomy" id="74649"/>
    <lineage>
        <taxon>Eukaryota</taxon>
        <taxon>Viridiplantae</taxon>
        <taxon>Streptophyta</taxon>
        <taxon>Embryophyta</taxon>
        <taxon>Tracheophyta</taxon>
        <taxon>Spermatophyta</taxon>
        <taxon>Magnoliopsida</taxon>
        <taxon>eudicotyledons</taxon>
        <taxon>Gunneridae</taxon>
        <taxon>Pentapetalae</taxon>
        <taxon>rosids</taxon>
        <taxon>fabids</taxon>
        <taxon>Rosales</taxon>
        <taxon>Rosaceae</taxon>
        <taxon>Rosoideae</taxon>
        <taxon>Rosoideae incertae sedis</taxon>
        <taxon>Rosa</taxon>
    </lineage>
</organism>
<dbReference type="PROSITE" id="PS51473">
    <property type="entry name" value="GNK2"/>
    <property type="match status" value="1"/>
</dbReference>
<proteinExistence type="predicted"/>
<dbReference type="Gene3D" id="3.30.430.20">
    <property type="entry name" value="Gnk2 domain, C-X8-C-X2-C motif"/>
    <property type="match status" value="1"/>
</dbReference>
<name>A0A2P6RQT2_ROSCH</name>
<keyword evidence="1" id="KW-0732">Signal</keyword>
<comment type="caution">
    <text evidence="4">The sequence shown here is derived from an EMBL/GenBank/DDBJ whole genome shotgun (WGS) entry which is preliminary data.</text>
</comment>
<accession>A0A2P6RQT2</accession>
<dbReference type="STRING" id="74649.A0A2P6RQT2"/>
<keyword evidence="5" id="KW-1185">Reference proteome</keyword>
<gene>
    <name evidence="4" type="ORF">RchiOBHm_Chr2g0114631</name>
</gene>
<evidence type="ECO:0000313" key="5">
    <source>
        <dbReference type="Proteomes" id="UP000238479"/>
    </source>
</evidence>
<feature type="domain" description="Gnk2-homologous" evidence="3">
    <location>
        <begin position="1"/>
        <end position="46"/>
    </location>
</feature>
<protein>
    <submittedName>
        <fullName evidence="4">Putative Gnk2-like domain-containing protein</fullName>
    </submittedName>
</protein>
<dbReference type="InterPro" id="IPR002902">
    <property type="entry name" value="GNK2"/>
</dbReference>
<reference evidence="4 5" key="1">
    <citation type="journal article" date="2018" name="Nat. Genet.">
        <title>The Rosa genome provides new insights in the design of modern roses.</title>
        <authorList>
            <person name="Bendahmane M."/>
        </authorList>
    </citation>
    <scope>NUCLEOTIDE SEQUENCE [LARGE SCALE GENOMIC DNA]</scope>
    <source>
        <strain evidence="5">cv. Old Blush</strain>
    </source>
</reference>
<dbReference type="Proteomes" id="UP000238479">
    <property type="component" value="Chromosome 2"/>
</dbReference>
<dbReference type="CDD" id="cd23509">
    <property type="entry name" value="Gnk2-like"/>
    <property type="match status" value="1"/>
</dbReference>
<evidence type="ECO:0000313" key="4">
    <source>
        <dbReference type="EMBL" id="PRQ48784.1"/>
    </source>
</evidence>
<evidence type="ECO:0000256" key="1">
    <source>
        <dbReference type="ARBA" id="ARBA00022729"/>
    </source>
</evidence>